<feature type="region of interest" description="Disordered" evidence="10">
    <location>
        <begin position="276"/>
        <end position="295"/>
    </location>
</feature>
<accession>A0A8B8BE01</accession>
<protein>
    <recommendedName>
        <fullName evidence="8">Sugar phosphate exchanger 3</fullName>
    </recommendedName>
    <alternativeName>
        <fullName evidence="9">Solute carrier family 37 member 3</fullName>
    </alternativeName>
</protein>
<keyword evidence="4" id="KW-0762">Sugar transport</keyword>
<dbReference type="InterPro" id="IPR036259">
    <property type="entry name" value="MFS_trans_sf"/>
</dbReference>
<gene>
    <name evidence="14" type="primary">LOC111109693</name>
</gene>
<evidence type="ECO:0000256" key="5">
    <source>
        <dbReference type="ARBA" id="ARBA00022692"/>
    </source>
</evidence>
<dbReference type="RefSeq" id="XP_022301622.1">
    <property type="nucleotide sequence ID" value="XM_022445914.1"/>
</dbReference>
<keyword evidence="6 11" id="KW-1133">Transmembrane helix</keyword>
<evidence type="ECO:0000259" key="12">
    <source>
        <dbReference type="PROSITE" id="PS50850"/>
    </source>
</evidence>
<comment type="similarity">
    <text evidence="2">Belongs to the major facilitator superfamily. Organophosphate:Pi antiporter (OPA) (TC 2.A.1.4) family.</text>
</comment>
<dbReference type="GeneID" id="111109693"/>
<keyword evidence="3" id="KW-0813">Transport</keyword>
<dbReference type="InterPro" id="IPR011701">
    <property type="entry name" value="MFS"/>
</dbReference>
<organism evidence="13 14">
    <name type="scientific">Crassostrea virginica</name>
    <name type="common">Eastern oyster</name>
    <dbReference type="NCBI Taxonomy" id="6565"/>
    <lineage>
        <taxon>Eukaryota</taxon>
        <taxon>Metazoa</taxon>
        <taxon>Spiralia</taxon>
        <taxon>Lophotrochozoa</taxon>
        <taxon>Mollusca</taxon>
        <taxon>Bivalvia</taxon>
        <taxon>Autobranchia</taxon>
        <taxon>Pteriomorphia</taxon>
        <taxon>Ostreida</taxon>
        <taxon>Ostreoidea</taxon>
        <taxon>Ostreidae</taxon>
        <taxon>Crassostrea</taxon>
    </lineage>
</organism>
<evidence type="ECO:0000256" key="10">
    <source>
        <dbReference type="SAM" id="MobiDB-lite"/>
    </source>
</evidence>
<sequence>MSKYTHHHAAVFLMTFLSYAFFHATRKTFSNVKSTISDEWSPSYHNNTVNYTKPDQIWNTRHLFNSRKDAEPYLGILDAVFMISYAVGLYISGMIGDRLNMRLVLSFGMCSSAITVLVFGVVFEWIHFYNKYVYVIVWILNGLLQSTGWPTVVAIMGNWFGRYSRGLVLGLWSACASVGNIIGAFLVSGVLDYGYDYAFLLTSSVLFAGGVINFFGLVSTPNEIGLSLPDKDTVVHPKEYSVVVNEGEPREQLSDEEYSSNHLFNDRETVDEDEMEISSEAPLLSSPKPLPVSPQTGDRPTAIGFCSALCLPGVALYALAYACLKLVNYSFFFWLPYYLHNKYGWKETVADDISIWYDVGGIIGGTLFGFVSDRFQHRSVIVIPMLLLGIPALFTYNSDLSQTLTMNGILMAVVGFFIGGVANLVSAAISADLGKQGPVQGNSEALATVTGIVDGTGSVGAAIGQILVPVIQDGLGWKSVFYLFMLMTLLTALCILPLFIREVKDLCKQSRMKAKLSRFKGLSVSNERAGGSENEDTDQLFN</sequence>
<keyword evidence="13" id="KW-1185">Reference proteome</keyword>
<dbReference type="GO" id="GO:0005789">
    <property type="term" value="C:endoplasmic reticulum membrane"/>
    <property type="evidence" value="ECO:0007669"/>
    <property type="project" value="TreeGrafter"/>
</dbReference>
<dbReference type="CDD" id="cd17342">
    <property type="entry name" value="MFS_SLC37A3"/>
    <property type="match status" value="1"/>
</dbReference>
<feature type="transmembrane region" description="Helical" evidence="11">
    <location>
        <begin position="379"/>
        <end position="396"/>
    </location>
</feature>
<feature type="transmembrane region" description="Helical" evidence="11">
    <location>
        <begin position="355"/>
        <end position="372"/>
    </location>
</feature>
<reference evidence="14" key="1">
    <citation type="submission" date="2025-08" db="UniProtKB">
        <authorList>
            <consortium name="RefSeq"/>
        </authorList>
    </citation>
    <scope>IDENTIFICATION</scope>
    <source>
        <tissue evidence="14">Whole sample</tissue>
    </source>
</reference>
<evidence type="ECO:0000256" key="2">
    <source>
        <dbReference type="ARBA" id="ARBA00009598"/>
    </source>
</evidence>
<dbReference type="PIRSF" id="PIRSF002808">
    <property type="entry name" value="Hexose_phosphate_transp"/>
    <property type="match status" value="1"/>
</dbReference>
<feature type="domain" description="Major facilitator superfamily (MFS) profile" evidence="12">
    <location>
        <begin position="11"/>
        <end position="503"/>
    </location>
</feature>
<dbReference type="GO" id="GO:0022857">
    <property type="term" value="F:transmembrane transporter activity"/>
    <property type="evidence" value="ECO:0007669"/>
    <property type="project" value="InterPro"/>
</dbReference>
<evidence type="ECO:0000256" key="4">
    <source>
        <dbReference type="ARBA" id="ARBA00022597"/>
    </source>
</evidence>
<dbReference type="InterPro" id="IPR000849">
    <property type="entry name" value="Sugar_P_transporter"/>
</dbReference>
<evidence type="ECO:0000256" key="9">
    <source>
        <dbReference type="ARBA" id="ARBA00042039"/>
    </source>
</evidence>
<feature type="transmembrane region" description="Helical" evidence="11">
    <location>
        <begin position="132"/>
        <end position="155"/>
    </location>
</feature>
<dbReference type="PANTHER" id="PTHR43184">
    <property type="entry name" value="MAJOR FACILITATOR SUPERFAMILY TRANSPORTER 16, ISOFORM B"/>
    <property type="match status" value="1"/>
</dbReference>
<comment type="subcellular location">
    <subcellularLocation>
        <location evidence="1">Membrane</location>
        <topology evidence="1">Multi-pass membrane protein</topology>
    </subcellularLocation>
</comment>
<dbReference type="SUPFAM" id="SSF103473">
    <property type="entry name" value="MFS general substrate transporter"/>
    <property type="match status" value="1"/>
</dbReference>
<keyword evidence="7 11" id="KW-0472">Membrane</keyword>
<evidence type="ECO:0000256" key="8">
    <source>
        <dbReference type="ARBA" id="ARBA00041091"/>
    </source>
</evidence>
<evidence type="ECO:0000256" key="1">
    <source>
        <dbReference type="ARBA" id="ARBA00004141"/>
    </source>
</evidence>
<evidence type="ECO:0000256" key="11">
    <source>
        <dbReference type="SAM" id="Phobius"/>
    </source>
</evidence>
<evidence type="ECO:0000256" key="6">
    <source>
        <dbReference type="ARBA" id="ARBA00022989"/>
    </source>
</evidence>
<evidence type="ECO:0000256" key="3">
    <source>
        <dbReference type="ARBA" id="ARBA00022448"/>
    </source>
</evidence>
<feature type="transmembrane region" description="Helical" evidence="11">
    <location>
        <begin position="103"/>
        <end position="126"/>
    </location>
</feature>
<dbReference type="InterPro" id="IPR020846">
    <property type="entry name" value="MFS_dom"/>
</dbReference>
<keyword evidence="5 11" id="KW-0812">Transmembrane</keyword>
<feature type="transmembrane region" description="Helical" evidence="11">
    <location>
        <begin position="480"/>
        <end position="500"/>
    </location>
</feature>
<dbReference type="OrthoDB" id="3639251at2759"/>
<feature type="transmembrane region" description="Helical" evidence="11">
    <location>
        <begin position="197"/>
        <end position="218"/>
    </location>
</feature>
<evidence type="ECO:0000313" key="14">
    <source>
        <dbReference type="RefSeq" id="XP_022301622.1"/>
    </source>
</evidence>
<name>A0A8B8BE01_CRAVI</name>
<dbReference type="Pfam" id="PF07690">
    <property type="entry name" value="MFS_1"/>
    <property type="match status" value="1"/>
</dbReference>
<feature type="transmembrane region" description="Helical" evidence="11">
    <location>
        <begin position="314"/>
        <end position="335"/>
    </location>
</feature>
<proteinExistence type="inferred from homology"/>
<feature type="transmembrane region" description="Helical" evidence="11">
    <location>
        <begin position="7"/>
        <end position="24"/>
    </location>
</feature>
<evidence type="ECO:0000313" key="13">
    <source>
        <dbReference type="Proteomes" id="UP000694844"/>
    </source>
</evidence>
<feature type="transmembrane region" description="Helical" evidence="11">
    <location>
        <begin position="408"/>
        <end position="433"/>
    </location>
</feature>
<dbReference type="Gene3D" id="1.20.1250.20">
    <property type="entry name" value="MFS general substrate transporter like domains"/>
    <property type="match status" value="2"/>
</dbReference>
<dbReference type="FunFam" id="1.20.1250.20:FF:000028">
    <property type="entry name" value="Sugar phosphate exchanger 3 isoform 1"/>
    <property type="match status" value="1"/>
</dbReference>
<dbReference type="Proteomes" id="UP000694844">
    <property type="component" value="Chromosome 8"/>
</dbReference>
<evidence type="ECO:0000256" key="7">
    <source>
        <dbReference type="ARBA" id="ARBA00023136"/>
    </source>
</evidence>
<feature type="compositionally biased region" description="Low complexity" evidence="10">
    <location>
        <begin position="278"/>
        <end position="287"/>
    </location>
</feature>
<dbReference type="PANTHER" id="PTHR43184:SF12">
    <property type="entry name" value="SUGAR PHOSPHATE EXCHANGER 3"/>
    <property type="match status" value="1"/>
</dbReference>
<dbReference type="PROSITE" id="PS50850">
    <property type="entry name" value="MFS"/>
    <property type="match status" value="1"/>
</dbReference>
<feature type="transmembrane region" description="Helical" evidence="11">
    <location>
        <begin position="167"/>
        <end position="191"/>
    </location>
</feature>
<feature type="transmembrane region" description="Helical" evidence="11">
    <location>
        <begin position="73"/>
        <end position="91"/>
    </location>
</feature>
<dbReference type="AlphaFoldDB" id="A0A8B8BE01"/>
<feature type="transmembrane region" description="Helical" evidence="11">
    <location>
        <begin position="445"/>
        <end position="468"/>
    </location>
</feature>